<sequence length="371" mass="40743">MIVQDVINHLHDLAPLNYAEDFDNVGLLVGDKNQTVSGVLVTLDTLEAVVDEAIENNCNLIVSFHPIIFKGLKKLTGKTYVERVVIKAIQHNIAIFSIHTALDNAFEGINSIICDQLQLHNKKILIPQSGTLKKLQTYVPNENAEVLRTALFNAGAGNIGNYDACSFNLEGKGTYRGNEESNPTLGQKGELHTENETLISVVFAKHIESKVLKALFGTHPYEEVAYEITTLDNTNHYIGMGMIGELAQEMEELDCLQYIKERMNTACVRHSELRGKPVKKIAVLGGSGSFAIGAAKASGADLLVTADLKYHDFFSAENSILLADIGHYESEQFTKSFLVDYLSKKITNFAAALPAGRVVLSKTNTNPVKYL</sequence>
<dbReference type="Gene3D" id="3.40.1390.30">
    <property type="entry name" value="NIF3 (NGG1p interacting factor 3)-like"/>
    <property type="match status" value="1"/>
</dbReference>
<dbReference type="InterPro" id="IPR036069">
    <property type="entry name" value="DUF34/NIF3_sf"/>
</dbReference>
<dbReference type="Pfam" id="PF01784">
    <property type="entry name" value="DUF34_NIF3"/>
    <property type="match status" value="1"/>
</dbReference>
<dbReference type="EMBL" id="JARSBN010000001">
    <property type="protein sequence ID" value="MDG4714713.1"/>
    <property type="molecule type" value="Genomic_DNA"/>
</dbReference>
<dbReference type="PANTHER" id="PTHR13799">
    <property type="entry name" value="NGG1 INTERACTING FACTOR 3"/>
    <property type="match status" value="1"/>
</dbReference>
<evidence type="ECO:0000256" key="3">
    <source>
        <dbReference type="PIRNR" id="PIRNR037489"/>
    </source>
</evidence>
<protein>
    <recommendedName>
        <fullName evidence="3">GTP cyclohydrolase 1 type 2 homolog</fullName>
    </recommendedName>
</protein>
<evidence type="ECO:0000313" key="4">
    <source>
        <dbReference type="EMBL" id="MDG4714713.1"/>
    </source>
</evidence>
<dbReference type="RefSeq" id="WP_278004181.1">
    <property type="nucleotide sequence ID" value="NZ_JARSBN010000001.1"/>
</dbReference>
<evidence type="ECO:0000256" key="2">
    <source>
        <dbReference type="ARBA" id="ARBA00022723"/>
    </source>
</evidence>
<keyword evidence="2 3" id="KW-0479">Metal-binding</keyword>
<organism evidence="4 5">
    <name type="scientific">Winogradskyella marincola</name>
    <dbReference type="NCBI Taxonomy" id="3037795"/>
    <lineage>
        <taxon>Bacteria</taxon>
        <taxon>Pseudomonadati</taxon>
        <taxon>Bacteroidota</taxon>
        <taxon>Flavobacteriia</taxon>
        <taxon>Flavobacteriales</taxon>
        <taxon>Flavobacteriaceae</taxon>
        <taxon>Winogradskyella</taxon>
    </lineage>
</organism>
<keyword evidence="5" id="KW-1185">Reference proteome</keyword>
<dbReference type="PANTHER" id="PTHR13799:SF14">
    <property type="entry name" value="GTP CYCLOHYDROLASE 1 TYPE 2 HOMOLOG"/>
    <property type="match status" value="1"/>
</dbReference>
<name>A0ABT6FY46_9FLAO</name>
<comment type="caution">
    <text evidence="4">The sequence shown here is derived from an EMBL/GenBank/DDBJ whole genome shotgun (WGS) entry which is preliminary data.</text>
</comment>
<reference evidence="4 5" key="1">
    <citation type="submission" date="2023-03" db="EMBL/GenBank/DDBJ databases">
        <title>Strain YYF002 represents a novel species in the genus Winogradskyella isolated from seawater.</title>
        <authorList>
            <person name="Fu Z.-Y."/>
        </authorList>
    </citation>
    <scope>NUCLEOTIDE SEQUENCE [LARGE SCALE GENOMIC DNA]</scope>
    <source>
        <strain evidence="4 5">YYF002</strain>
    </source>
</reference>
<evidence type="ECO:0000256" key="1">
    <source>
        <dbReference type="ARBA" id="ARBA00006964"/>
    </source>
</evidence>
<proteinExistence type="inferred from homology"/>
<evidence type="ECO:0000313" key="5">
    <source>
        <dbReference type="Proteomes" id="UP001529085"/>
    </source>
</evidence>
<dbReference type="Proteomes" id="UP001529085">
    <property type="component" value="Unassembled WGS sequence"/>
</dbReference>
<comment type="similarity">
    <text evidence="1 3">Belongs to the GTP cyclohydrolase I type 2/NIF3 family.</text>
</comment>
<dbReference type="InterPro" id="IPR017221">
    <property type="entry name" value="DUF34/NIF3_bac"/>
</dbReference>
<dbReference type="NCBIfam" id="TIGR00486">
    <property type="entry name" value="YbgI_SA1388"/>
    <property type="match status" value="1"/>
</dbReference>
<accession>A0ABT6FY46</accession>
<dbReference type="InterPro" id="IPR015867">
    <property type="entry name" value="N-reg_PII/ATP_PRibTrfase_C"/>
</dbReference>
<dbReference type="SUPFAM" id="SSF102705">
    <property type="entry name" value="NIF3 (NGG1p interacting factor 3)-like"/>
    <property type="match status" value="1"/>
</dbReference>
<dbReference type="Gene3D" id="3.30.70.120">
    <property type="match status" value="1"/>
</dbReference>
<dbReference type="InterPro" id="IPR002678">
    <property type="entry name" value="DUF34/NIF3"/>
</dbReference>
<dbReference type="PIRSF" id="PIRSF037489">
    <property type="entry name" value="UCP037489_NIF3_YqfO"/>
    <property type="match status" value="1"/>
</dbReference>
<gene>
    <name evidence="4" type="ORF">P7122_02430</name>
</gene>